<dbReference type="EMBL" id="BDMD01000050">
    <property type="protein sequence ID" value="GBF09258.1"/>
    <property type="molecule type" value="Genomic_DNA"/>
</dbReference>
<dbReference type="GO" id="GO:0005737">
    <property type="term" value="C:cytoplasm"/>
    <property type="evidence" value="ECO:0007669"/>
    <property type="project" value="InterPro"/>
</dbReference>
<evidence type="ECO:0000256" key="8">
    <source>
        <dbReference type="ARBA" id="ARBA00023285"/>
    </source>
</evidence>
<dbReference type="InterPro" id="IPR030960">
    <property type="entry name" value="DHQS/DOIS_N"/>
</dbReference>
<keyword evidence="3" id="KW-0479">Metal-binding</keyword>
<dbReference type="Proteomes" id="UP000291213">
    <property type="component" value="Unassembled WGS sequence"/>
</dbReference>
<feature type="domain" description="3-dehydroquinate synthase N-terminal" evidence="10">
    <location>
        <begin position="72"/>
        <end position="177"/>
    </location>
</feature>
<dbReference type="OrthoDB" id="21407at2157"/>
<dbReference type="AlphaFoldDB" id="A0A401HA71"/>
<evidence type="ECO:0000256" key="5">
    <source>
        <dbReference type="ARBA" id="ARBA00022833"/>
    </source>
</evidence>
<dbReference type="InterPro" id="IPR056179">
    <property type="entry name" value="DHQS_C"/>
</dbReference>
<dbReference type="EC" id="4.2.3.4" evidence="9"/>
<organism evidence="12 13">
    <name type="scientific">Aeropyrum pernix</name>
    <dbReference type="NCBI Taxonomy" id="56636"/>
    <lineage>
        <taxon>Archaea</taxon>
        <taxon>Thermoproteota</taxon>
        <taxon>Thermoprotei</taxon>
        <taxon>Desulfurococcales</taxon>
        <taxon>Desulfurococcaceae</taxon>
        <taxon>Aeropyrum</taxon>
    </lineage>
</organism>
<evidence type="ECO:0000259" key="11">
    <source>
        <dbReference type="Pfam" id="PF24621"/>
    </source>
</evidence>
<name>A0A401HA71_AERPX</name>
<accession>A0A401HA71</accession>
<keyword evidence="8" id="KW-0170">Cobalt</keyword>
<dbReference type="GO" id="GO:0009423">
    <property type="term" value="P:chorismate biosynthetic process"/>
    <property type="evidence" value="ECO:0007669"/>
    <property type="project" value="UniProtKB-UniRule"/>
</dbReference>
<evidence type="ECO:0000313" key="12">
    <source>
        <dbReference type="EMBL" id="GBF09258.1"/>
    </source>
</evidence>
<keyword evidence="7" id="KW-0456">Lyase</keyword>
<dbReference type="Gene3D" id="3.40.50.1970">
    <property type="match status" value="1"/>
</dbReference>
<evidence type="ECO:0000259" key="10">
    <source>
        <dbReference type="Pfam" id="PF01761"/>
    </source>
</evidence>
<keyword evidence="6" id="KW-0520">NAD</keyword>
<evidence type="ECO:0000256" key="7">
    <source>
        <dbReference type="ARBA" id="ARBA00023239"/>
    </source>
</evidence>
<evidence type="ECO:0000256" key="3">
    <source>
        <dbReference type="ARBA" id="ARBA00022723"/>
    </source>
</evidence>
<evidence type="ECO:0000256" key="2">
    <source>
        <dbReference type="ARBA" id="ARBA00001941"/>
    </source>
</evidence>
<dbReference type="SUPFAM" id="SSF56796">
    <property type="entry name" value="Dehydroquinate synthase-like"/>
    <property type="match status" value="1"/>
</dbReference>
<comment type="caution">
    <text evidence="12">The sequence shown here is derived from an EMBL/GenBank/DDBJ whole genome shotgun (WGS) entry which is preliminary data.</text>
</comment>
<keyword evidence="5" id="KW-0862">Zinc</keyword>
<reference evidence="12 13" key="1">
    <citation type="submission" date="2017-02" db="EMBL/GenBank/DDBJ databases">
        <title>isolation and characterization of a novel temperate virus Aeropyrum globular virus 1 infecting hyperthermophilic archaeon Aeropyrum.</title>
        <authorList>
            <person name="Yumiya M."/>
            <person name="Yoshida T."/>
            <person name="Sako Y."/>
        </authorList>
    </citation>
    <scope>NUCLEOTIDE SEQUENCE [LARGE SCALE GENOMIC DNA]</scope>
    <source>
        <strain evidence="12 13">YK1-12-2013</strain>
    </source>
</reference>
<dbReference type="NCBIfam" id="TIGR01357">
    <property type="entry name" value="aroB"/>
    <property type="match status" value="1"/>
</dbReference>
<dbReference type="Gene3D" id="1.20.1090.10">
    <property type="entry name" value="Dehydroquinate synthase-like - alpha domain"/>
    <property type="match status" value="1"/>
</dbReference>
<protein>
    <recommendedName>
        <fullName evidence="9">3-dehydroquinate synthase</fullName>
        <ecNumber evidence="9">4.2.3.4</ecNumber>
    </recommendedName>
</protein>
<sequence length="358" mass="37426">MAQAAVERRVFRLSVEEETVVVAGVGALSEAPRAAGGTAYIVHEEVLSTEAARLAGILEAQGVEVLGAAAGGGERVKSLGWVTRLWDLMLQAGVERSTTVYIIGGGALLDAAGFAASTLMRGLPTVNIPSTTLAAFDAAVGGKTGVNLRGKNMVGTFHNPKMVLVEPGIVAGQPEEGYRDGFAELVKHVALSGDREPAASLLPQALARRPAPLARLAFWSLGYKMQVIAGDPRERGLRRILNLGHTIGHALEAASRYTLSHGKSVSIGLAGELELSRRLAGLPRGEAEEVLDMLSTAGLPLEPPPGLAGEAAGLVGLDKKREGGSIVMPLLERLGRPRLSRVPVETVSRLMVELWGGG</sequence>
<dbReference type="InterPro" id="IPR050071">
    <property type="entry name" value="Dehydroquinate_synthase"/>
</dbReference>
<evidence type="ECO:0000256" key="4">
    <source>
        <dbReference type="ARBA" id="ARBA00022741"/>
    </source>
</evidence>
<dbReference type="CDD" id="cd08195">
    <property type="entry name" value="DHQS"/>
    <property type="match status" value="1"/>
</dbReference>
<gene>
    <name evidence="12" type="ORF">apy_09830</name>
</gene>
<dbReference type="RefSeq" id="WP_131160245.1">
    <property type="nucleotide sequence ID" value="NZ_BDMD01000050.1"/>
</dbReference>
<dbReference type="Pfam" id="PF01761">
    <property type="entry name" value="DHQ_synthase"/>
    <property type="match status" value="1"/>
</dbReference>
<dbReference type="InterPro" id="IPR016037">
    <property type="entry name" value="DHQ_synth_AroB"/>
</dbReference>
<dbReference type="GO" id="GO:0009073">
    <property type="term" value="P:aromatic amino acid family biosynthetic process"/>
    <property type="evidence" value="ECO:0007669"/>
    <property type="project" value="InterPro"/>
</dbReference>
<dbReference type="PANTHER" id="PTHR43622">
    <property type="entry name" value="3-DEHYDROQUINATE SYNTHASE"/>
    <property type="match status" value="1"/>
</dbReference>
<evidence type="ECO:0000256" key="1">
    <source>
        <dbReference type="ARBA" id="ARBA00001911"/>
    </source>
</evidence>
<dbReference type="PANTHER" id="PTHR43622:SF1">
    <property type="entry name" value="3-DEHYDROQUINATE SYNTHASE"/>
    <property type="match status" value="1"/>
</dbReference>
<evidence type="ECO:0000256" key="9">
    <source>
        <dbReference type="NCBIfam" id="TIGR01357"/>
    </source>
</evidence>
<dbReference type="GO" id="GO:0003856">
    <property type="term" value="F:3-dehydroquinate synthase activity"/>
    <property type="evidence" value="ECO:0007669"/>
    <property type="project" value="UniProtKB-UniRule"/>
</dbReference>
<dbReference type="InterPro" id="IPR030963">
    <property type="entry name" value="DHQ_synth_fam"/>
</dbReference>
<keyword evidence="4" id="KW-0547">Nucleotide-binding</keyword>
<dbReference type="GO" id="GO:0046872">
    <property type="term" value="F:metal ion binding"/>
    <property type="evidence" value="ECO:0007669"/>
    <property type="project" value="UniProtKB-KW"/>
</dbReference>
<evidence type="ECO:0000256" key="6">
    <source>
        <dbReference type="ARBA" id="ARBA00023027"/>
    </source>
</evidence>
<feature type="domain" description="3-dehydroquinate synthase C-terminal" evidence="11">
    <location>
        <begin position="181"/>
        <end position="320"/>
    </location>
</feature>
<comment type="cofactor">
    <cofactor evidence="1">
        <name>NAD(+)</name>
        <dbReference type="ChEBI" id="CHEBI:57540"/>
    </cofactor>
</comment>
<evidence type="ECO:0000313" key="13">
    <source>
        <dbReference type="Proteomes" id="UP000291213"/>
    </source>
</evidence>
<comment type="cofactor">
    <cofactor evidence="2">
        <name>Co(2+)</name>
        <dbReference type="ChEBI" id="CHEBI:48828"/>
    </cofactor>
</comment>
<dbReference type="Pfam" id="PF24621">
    <property type="entry name" value="DHQS_C"/>
    <property type="match status" value="1"/>
</dbReference>
<proteinExistence type="predicted"/>
<dbReference type="PIRSF" id="PIRSF001455">
    <property type="entry name" value="DHQ_synth"/>
    <property type="match status" value="1"/>
</dbReference>
<dbReference type="GO" id="GO:0000166">
    <property type="term" value="F:nucleotide binding"/>
    <property type="evidence" value="ECO:0007669"/>
    <property type="project" value="UniProtKB-KW"/>
</dbReference>